<feature type="region of interest" description="Disordered" evidence="2">
    <location>
        <begin position="242"/>
        <end position="265"/>
    </location>
</feature>
<dbReference type="AlphaFoldDB" id="A0A212JQF1"/>
<dbReference type="CDD" id="cd17242">
    <property type="entry name" value="MobM_relaxase"/>
    <property type="match status" value="1"/>
</dbReference>
<keyword evidence="1" id="KW-0175">Coiled coil</keyword>
<evidence type="ECO:0000256" key="2">
    <source>
        <dbReference type="SAM" id="MobiDB-lite"/>
    </source>
</evidence>
<organism evidence="3">
    <name type="scientific">uncultured Dysgonomonas sp</name>
    <dbReference type="NCBI Taxonomy" id="206096"/>
    <lineage>
        <taxon>Bacteria</taxon>
        <taxon>Pseudomonadati</taxon>
        <taxon>Bacteroidota</taxon>
        <taxon>Bacteroidia</taxon>
        <taxon>Bacteroidales</taxon>
        <taxon>Dysgonomonadaceae</taxon>
        <taxon>Dysgonomonas</taxon>
        <taxon>environmental samples</taxon>
    </lineage>
</organism>
<name>A0A212JQF1_9BACT</name>
<protein>
    <recommendedName>
        <fullName evidence="4">Mobilization protein</fullName>
    </recommendedName>
</protein>
<dbReference type="Pfam" id="PF01076">
    <property type="entry name" value="Mob_Pre"/>
    <property type="match status" value="1"/>
</dbReference>
<reference evidence="3" key="1">
    <citation type="submission" date="2016-04" db="EMBL/GenBank/DDBJ databases">
        <authorList>
            <person name="Evans L.H."/>
            <person name="Alamgir A."/>
            <person name="Owens N."/>
            <person name="Weber N.D."/>
            <person name="Virtaneva K."/>
            <person name="Barbian K."/>
            <person name="Babar A."/>
            <person name="Rosenke K."/>
        </authorList>
    </citation>
    <scope>NUCLEOTIDE SEQUENCE</scope>
    <source>
        <strain evidence="3">86-2</strain>
    </source>
</reference>
<dbReference type="NCBIfam" id="NF041497">
    <property type="entry name" value="MobV"/>
    <property type="match status" value="1"/>
</dbReference>
<proteinExistence type="predicted"/>
<dbReference type="GO" id="GO:0006310">
    <property type="term" value="P:DNA recombination"/>
    <property type="evidence" value="ECO:0007669"/>
    <property type="project" value="InterPro"/>
</dbReference>
<feature type="coiled-coil region" evidence="1">
    <location>
        <begin position="313"/>
        <end position="365"/>
    </location>
</feature>
<accession>A0A212JQF1</accession>
<evidence type="ECO:0008006" key="4">
    <source>
        <dbReference type="Google" id="ProtNLM"/>
    </source>
</evidence>
<dbReference type="EMBL" id="FLUL01000001">
    <property type="protein sequence ID" value="SBW01631.1"/>
    <property type="molecule type" value="Genomic_DNA"/>
</dbReference>
<evidence type="ECO:0000313" key="3">
    <source>
        <dbReference type="EMBL" id="SBW01631.1"/>
    </source>
</evidence>
<dbReference type="GO" id="GO:0003677">
    <property type="term" value="F:DNA binding"/>
    <property type="evidence" value="ECO:0007669"/>
    <property type="project" value="InterPro"/>
</dbReference>
<dbReference type="InterPro" id="IPR001668">
    <property type="entry name" value="Mob_Pre"/>
</dbReference>
<feature type="region of interest" description="Disordered" evidence="2">
    <location>
        <begin position="143"/>
        <end position="165"/>
    </location>
</feature>
<dbReference type="RefSeq" id="WP_296949638.1">
    <property type="nucleotide sequence ID" value="NZ_LT599021.1"/>
</dbReference>
<gene>
    <name evidence="3" type="ORF">KL86DYS2_12083</name>
</gene>
<dbReference type="Gene3D" id="3.30.930.30">
    <property type="match status" value="1"/>
</dbReference>
<evidence type="ECO:0000256" key="1">
    <source>
        <dbReference type="SAM" id="Coils"/>
    </source>
</evidence>
<sequence>MGYVVLHLDKSPRNEAAMTDHIERKVIAPNVDLKRTHLNKELVPFPEGVTNRTEAIKHRIENAGLSRKVGKNQVQVIRLILSGSTEDMLKIQTEGKLNDWCWNSMDWLKKEYGEKNIVAATLHLDEDAPHIHASVVPIVQGERRQKKSNKVQEVPQKRYKKKNTNRPRLCADDVMTKEKLIHYQDSYAEAMAKYGLDRGIKGSEARHISTSEFYRNQKEESNNLQINIGLLLMQEESKRKNIEQLKQQEQEAKQDFEQAEKQKQQKEAELLQTEQVLSKTKGELKTEKLKNTAADVGSTIMDGISSMLGSSKVKRQQQEIETLKEENANLVQEVKTLKQDIQTKQKEHEIAYDKLKQELKKIHDLFPKLKELLWIERVLQAMKFTEGLIKEILDMKPVVFKGDVYSPEYKRYFKTERSVVEIKQHPEKPDKYELTIDGVNDTNWCRRKYRESLEALGIKPNDPKKNQGQRR</sequence>